<dbReference type="Pfam" id="PF02518">
    <property type="entry name" value="HATPase_c"/>
    <property type="match status" value="1"/>
</dbReference>
<keyword evidence="2" id="KW-1003">Cell membrane</keyword>
<gene>
    <name evidence="14" type="ORF">HYG85_10935</name>
</gene>
<dbReference type="AlphaFoldDB" id="A0A8J8MB10"/>
<dbReference type="KEGG" id="vgu:HYG85_10935"/>
<dbReference type="InterPro" id="IPR050640">
    <property type="entry name" value="Bact_2-comp_sensor_kinase"/>
</dbReference>
<dbReference type="RefSeq" id="WP_212693485.1">
    <property type="nucleotide sequence ID" value="NZ_CP058561.1"/>
</dbReference>
<evidence type="ECO:0000256" key="3">
    <source>
        <dbReference type="ARBA" id="ARBA00022553"/>
    </source>
</evidence>
<evidence type="ECO:0000313" key="14">
    <source>
        <dbReference type="EMBL" id="QUH29405.1"/>
    </source>
</evidence>
<keyword evidence="10" id="KW-0902">Two-component regulatory system</keyword>
<evidence type="ECO:0000256" key="1">
    <source>
        <dbReference type="ARBA" id="ARBA00004651"/>
    </source>
</evidence>
<accession>A0A8J8MB10</accession>
<dbReference type="EMBL" id="CP058561">
    <property type="protein sequence ID" value="QUH29405.1"/>
    <property type="molecule type" value="Genomic_DNA"/>
</dbReference>
<dbReference type="Pfam" id="PF06580">
    <property type="entry name" value="His_kinase"/>
    <property type="match status" value="1"/>
</dbReference>
<keyword evidence="11 12" id="KW-0472">Membrane</keyword>
<dbReference type="PROSITE" id="PS50885">
    <property type="entry name" value="HAMP"/>
    <property type="match status" value="1"/>
</dbReference>
<keyword evidence="7 14" id="KW-0418">Kinase</keyword>
<evidence type="ECO:0000256" key="10">
    <source>
        <dbReference type="ARBA" id="ARBA00023012"/>
    </source>
</evidence>
<dbReference type="PANTHER" id="PTHR34220:SF11">
    <property type="entry name" value="SENSOR PROTEIN KINASE HPTS"/>
    <property type="match status" value="1"/>
</dbReference>
<evidence type="ECO:0000256" key="4">
    <source>
        <dbReference type="ARBA" id="ARBA00022679"/>
    </source>
</evidence>
<dbReference type="InterPro" id="IPR003660">
    <property type="entry name" value="HAMP_dom"/>
</dbReference>
<feature type="domain" description="HAMP" evidence="13">
    <location>
        <begin position="310"/>
        <end position="363"/>
    </location>
</feature>
<keyword evidence="9 12" id="KW-1133">Transmembrane helix</keyword>
<keyword evidence="8" id="KW-0067">ATP-binding</keyword>
<keyword evidence="5 12" id="KW-0812">Transmembrane</keyword>
<evidence type="ECO:0000256" key="2">
    <source>
        <dbReference type="ARBA" id="ARBA00022475"/>
    </source>
</evidence>
<reference evidence="14 15" key="1">
    <citation type="submission" date="2020-07" db="EMBL/GenBank/DDBJ databases">
        <title>Vallitalea guaymasensis genome.</title>
        <authorList>
            <person name="Postec A."/>
        </authorList>
    </citation>
    <scope>NUCLEOTIDE SEQUENCE [LARGE SCALE GENOMIC DNA]</scope>
    <source>
        <strain evidence="14 15">Ra1766G1</strain>
    </source>
</reference>
<organism evidence="14 15">
    <name type="scientific">Vallitalea guaymasensis</name>
    <dbReference type="NCBI Taxonomy" id="1185412"/>
    <lineage>
        <taxon>Bacteria</taxon>
        <taxon>Bacillati</taxon>
        <taxon>Bacillota</taxon>
        <taxon>Clostridia</taxon>
        <taxon>Lachnospirales</taxon>
        <taxon>Vallitaleaceae</taxon>
        <taxon>Vallitalea</taxon>
    </lineage>
</organism>
<keyword evidence="15" id="KW-1185">Reference proteome</keyword>
<evidence type="ECO:0000256" key="6">
    <source>
        <dbReference type="ARBA" id="ARBA00022741"/>
    </source>
</evidence>
<dbReference type="SUPFAM" id="SSF158472">
    <property type="entry name" value="HAMP domain-like"/>
    <property type="match status" value="1"/>
</dbReference>
<evidence type="ECO:0000256" key="11">
    <source>
        <dbReference type="ARBA" id="ARBA00023136"/>
    </source>
</evidence>
<sequence>MFKLNIKTKIAIVTLTISVVSILAISVLFYTSYKNSLIKSTVDSNSQFTKYISDYLNIYFKKLQYTAVELYNETESVKLKIIKDGYSDNINQKYNQRQSLMNYFTFIQNQRKSIVKTVILSENKTIVETWNRNNIYTKIHLDPIIEKYVYNNNDDSLFSSYSATEIDKQLMVYKKNIYDLFTHEKLGTILYFIDYNKFDWERYNLQDNTFFVVNKYNEIIYHPNREQLGKNVDDNIISLYSINEKGYSLQHNDNQLINYNNLLEQSDLKLINITIMNELKKNKTMAMLTTILVVITAIILSSVASSFFALKITKPIKNLCNTMKKVEKGNFNIKIPETQREDEIAILNKSFNYMTLKIKEMIQFQYQLEVKNREAQLMVLQSQINPHFLYNTLQTISGKAILNNDYEISTMCKALSDIFRYSIQSEPKETTIKDELFHISNYLYIQQIRFDNTIEINIDIDEEFKSCLVPRFILQPIVENAIVHGIEKHPIDKEIISINIEQHNNTLSIIIEDNGPGIEDTKLCRIKRSIDREPMETSSGLTGRSSIGLRNVNTRLKIFYGKQYGINIHNKNTGLKIIMTMPYNKEVTHV</sequence>
<evidence type="ECO:0000256" key="8">
    <source>
        <dbReference type="ARBA" id="ARBA00022840"/>
    </source>
</evidence>
<evidence type="ECO:0000256" key="9">
    <source>
        <dbReference type="ARBA" id="ARBA00022989"/>
    </source>
</evidence>
<dbReference type="PANTHER" id="PTHR34220">
    <property type="entry name" value="SENSOR HISTIDINE KINASE YPDA"/>
    <property type="match status" value="1"/>
</dbReference>
<dbReference type="GO" id="GO:0000155">
    <property type="term" value="F:phosphorelay sensor kinase activity"/>
    <property type="evidence" value="ECO:0007669"/>
    <property type="project" value="InterPro"/>
</dbReference>
<protein>
    <submittedName>
        <fullName evidence="14">Histidine kinase</fullName>
    </submittedName>
</protein>
<dbReference type="Gene3D" id="6.10.340.10">
    <property type="match status" value="1"/>
</dbReference>
<keyword evidence="6" id="KW-0547">Nucleotide-binding</keyword>
<evidence type="ECO:0000256" key="12">
    <source>
        <dbReference type="SAM" id="Phobius"/>
    </source>
</evidence>
<feature type="transmembrane region" description="Helical" evidence="12">
    <location>
        <begin position="12"/>
        <end position="30"/>
    </location>
</feature>
<dbReference type="InterPro" id="IPR010559">
    <property type="entry name" value="Sig_transdc_His_kin_internal"/>
</dbReference>
<evidence type="ECO:0000256" key="7">
    <source>
        <dbReference type="ARBA" id="ARBA00022777"/>
    </source>
</evidence>
<name>A0A8J8MB10_9FIRM</name>
<dbReference type="InterPro" id="IPR036890">
    <property type="entry name" value="HATPase_C_sf"/>
</dbReference>
<dbReference type="Proteomes" id="UP000677305">
    <property type="component" value="Chromosome"/>
</dbReference>
<evidence type="ECO:0000256" key="5">
    <source>
        <dbReference type="ARBA" id="ARBA00022692"/>
    </source>
</evidence>
<dbReference type="GO" id="GO:0005886">
    <property type="term" value="C:plasma membrane"/>
    <property type="evidence" value="ECO:0007669"/>
    <property type="project" value="UniProtKB-SubCell"/>
</dbReference>
<dbReference type="Gene3D" id="3.30.565.10">
    <property type="entry name" value="Histidine kinase-like ATPase, C-terminal domain"/>
    <property type="match status" value="1"/>
</dbReference>
<comment type="subcellular location">
    <subcellularLocation>
        <location evidence="1">Cell membrane</location>
        <topology evidence="1">Multi-pass membrane protein</topology>
    </subcellularLocation>
</comment>
<feature type="transmembrane region" description="Helical" evidence="12">
    <location>
        <begin position="286"/>
        <end position="310"/>
    </location>
</feature>
<dbReference type="SMART" id="SM00304">
    <property type="entry name" value="HAMP"/>
    <property type="match status" value="1"/>
</dbReference>
<dbReference type="SUPFAM" id="SSF55874">
    <property type="entry name" value="ATPase domain of HSP90 chaperone/DNA topoisomerase II/histidine kinase"/>
    <property type="match status" value="1"/>
</dbReference>
<evidence type="ECO:0000313" key="15">
    <source>
        <dbReference type="Proteomes" id="UP000677305"/>
    </source>
</evidence>
<evidence type="ECO:0000259" key="13">
    <source>
        <dbReference type="PROSITE" id="PS50885"/>
    </source>
</evidence>
<dbReference type="GO" id="GO:0005524">
    <property type="term" value="F:ATP binding"/>
    <property type="evidence" value="ECO:0007669"/>
    <property type="project" value="UniProtKB-KW"/>
</dbReference>
<proteinExistence type="predicted"/>
<dbReference type="Pfam" id="PF00672">
    <property type="entry name" value="HAMP"/>
    <property type="match status" value="1"/>
</dbReference>
<dbReference type="CDD" id="cd06225">
    <property type="entry name" value="HAMP"/>
    <property type="match status" value="1"/>
</dbReference>
<dbReference type="InterPro" id="IPR003594">
    <property type="entry name" value="HATPase_dom"/>
</dbReference>
<keyword evidence="4" id="KW-0808">Transferase</keyword>
<keyword evidence="3" id="KW-0597">Phosphoprotein</keyword>